<organism evidence="1">
    <name type="scientific">Anguilla anguilla</name>
    <name type="common">European freshwater eel</name>
    <name type="synonym">Muraena anguilla</name>
    <dbReference type="NCBI Taxonomy" id="7936"/>
    <lineage>
        <taxon>Eukaryota</taxon>
        <taxon>Metazoa</taxon>
        <taxon>Chordata</taxon>
        <taxon>Craniata</taxon>
        <taxon>Vertebrata</taxon>
        <taxon>Euteleostomi</taxon>
        <taxon>Actinopterygii</taxon>
        <taxon>Neopterygii</taxon>
        <taxon>Teleostei</taxon>
        <taxon>Anguilliformes</taxon>
        <taxon>Anguillidae</taxon>
        <taxon>Anguilla</taxon>
    </lineage>
</organism>
<reference evidence="1" key="1">
    <citation type="submission" date="2014-11" db="EMBL/GenBank/DDBJ databases">
        <authorList>
            <person name="Amaro Gonzalez C."/>
        </authorList>
    </citation>
    <scope>NUCLEOTIDE SEQUENCE</scope>
</reference>
<reference evidence="1" key="2">
    <citation type="journal article" date="2015" name="Fish Shellfish Immunol.">
        <title>Early steps in the European eel (Anguilla anguilla)-Vibrio vulnificus interaction in the gills: Role of the RtxA13 toxin.</title>
        <authorList>
            <person name="Callol A."/>
            <person name="Pajuelo D."/>
            <person name="Ebbesson L."/>
            <person name="Teles M."/>
            <person name="MacKenzie S."/>
            <person name="Amaro C."/>
        </authorList>
    </citation>
    <scope>NUCLEOTIDE SEQUENCE</scope>
</reference>
<evidence type="ECO:0000313" key="1">
    <source>
        <dbReference type="EMBL" id="JAH68482.1"/>
    </source>
</evidence>
<dbReference type="EMBL" id="GBXM01040095">
    <property type="protein sequence ID" value="JAH68482.1"/>
    <property type="molecule type" value="Transcribed_RNA"/>
</dbReference>
<dbReference type="AlphaFoldDB" id="A0A0E9URP0"/>
<name>A0A0E9URP0_ANGAN</name>
<accession>A0A0E9URP0</accession>
<proteinExistence type="predicted"/>
<protein>
    <submittedName>
        <fullName evidence="1">Uncharacterized protein</fullName>
    </submittedName>
</protein>
<sequence length="29" mass="3210">MTTAAPTTPRSTLPQCFNMFASAMINIHR</sequence>